<evidence type="ECO:0000313" key="2">
    <source>
        <dbReference type="EMBL" id="BBX71492.1"/>
    </source>
</evidence>
<organism evidence="2 3">
    <name type="scientific">Mycolicibacterium psychrotolerans</name>
    <dbReference type="NCBI Taxonomy" id="216929"/>
    <lineage>
        <taxon>Bacteria</taxon>
        <taxon>Bacillati</taxon>
        <taxon>Actinomycetota</taxon>
        <taxon>Actinomycetes</taxon>
        <taxon>Mycobacteriales</taxon>
        <taxon>Mycobacteriaceae</taxon>
        <taxon>Mycolicibacterium</taxon>
    </lineage>
</organism>
<name>A0A7I7MHZ8_9MYCO</name>
<proteinExistence type="predicted"/>
<feature type="signal peptide" evidence="1">
    <location>
        <begin position="1"/>
        <end position="33"/>
    </location>
</feature>
<keyword evidence="1" id="KW-0732">Signal</keyword>
<gene>
    <name evidence="2" type="ORF">MPSYJ_49530</name>
</gene>
<evidence type="ECO:0008006" key="4">
    <source>
        <dbReference type="Google" id="ProtNLM"/>
    </source>
</evidence>
<accession>A0A7I7MHZ8</accession>
<evidence type="ECO:0000256" key="1">
    <source>
        <dbReference type="SAM" id="SignalP"/>
    </source>
</evidence>
<protein>
    <recommendedName>
        <fullName evidence="4">Lipoprotein</fullName>
    </recommendedName>
</protein>
<dbReference type="EMBL" id="AP022574">
    <property type="protein sequence ID" value="BBX71492.1"/>
    <property type="molecule type" value="Genomic_DNA"/>
</dbReference>
<keyword evidence="3" id="KW-1185">Reference proteome</keyword>
<dbReference type="Proteomes" id="UP000466514">
    <property type="component" value="Chromosome"/>
</dbReference>
<evidence type="ECO:0000313" key="3">
    <source>
        <dbReference type="Proteomes" id="UP000466514"/>
    </source>
</evidence>
<dbReference type="AlphaFoldDB" id="A0A7I7MHZ8"/>
<sequence>MTDRARAATLSVVVRARFALVALLLALTGCAHPSPEEPEGTATRPVMEVRHDTEELARTFPALGAPVSASWIRWDNAGDASRATAVWIDAVVRVTPPTTESLLRQHDSEQSTQHPAVQKALEADVPPGPFRTGVELNMAFSPGRKSTRVFLDPPRDTVVLQSYEIN</sequence>
<dbReference type="RefSeq" id="WP_246228783.1">
    <property type="nucleotide sequence ID" value="NZ_AP022574.1"/>
</dbReference>
<reference evidence="2 3" key="1">
    <citation type="journal article" date="2019" name="Emerg. Microbes Infect.">
        <title>Comprehensive subspecies identification of 175 nontuberculous mycobacteria species based on 7547 genomic profiles.</title>
        <authorList>
            <person name="Matsumoto Y."/>
            <person name="Kinjo T."/>
            <person name="Motooka D."/>
            <person name="Nabeya D."/>
            <person name="Jung N."/>
            <person name="Uechi K."/>
            <person name="Horii T."/>
            <person name="Iida T."/>
            <person name="Fujita J."/>
            <person name="Nakamura S."/>
        </authorList>
    </citation>
    <scope>NUCLEOTIDE SEQUENCE [LARGE SCALE GENOMIC DNA]</scope>
    <source>
        <strain evidence="2 3">JCM 13323</strain>
    </source>
</reference>
<dbReference type="KEGG" id="mpsc:MPSYJ_49530"/>
<feature type="chain" id="PRO_5038949679" description="Lipoprotein" evidence="1">
    <location>
        <begin position="34"/>
        <end position="166"/>
    </location>
</feature>
<dbReference type="PROSITE" id="PS51257">
    <property type="entry name" value="PROKAR_LIPOPROTEIN"/>
    <property type="match status" value="1"/>
</dbReference>